<keyword evidence="4" id="KW-1185">Reference proteome</keyword>
<dbReference type="Gene3D" id="3.40.190.150">
    <property type="entry name" value="Bordetella uptake gene, domain 1"/>
    <property type="match status" value="1"/>
</dbReference>
<reference evidence="3 4" key="1">
    <citation type="submission" date="2020-06" db="EMBL/GenBank/DDBJ databases">
        <title>Acidovorax antarctica sp. nov., isolated from Corinth ice sheet soil, Antarctic Fields Peninsula.</title>
        <authorList>
            <person name="Xu Q."/>
            <person name="Peng F."/>
        </authorList>
    </citation>
    <scope>NUCLEOTIDE SEQUENCE [LARGE SCALE GENOMIC DNA]</scope>
    <source>
        <strain evidence="3 4">16-35-5</strain>
        <plasmid evidence="3 4">unnamed2</plasmid>
    </source>
</reference>
<dbReference type="Pfam" id="PF03401">
    <property type="entry name" value="TctC"/>
    <property type="match status" value="1"/>
</dbReference>
<dbReference type="AlphaFoldDB" id="A0A6N1XCW0"/>
<dbReference type="Proteomes" id="UP000509579">
    <property type="component" value="Plasmid unnamed2"/>
</dbReference>
<evidence type="ECO:0000256" key="2">
    <source>
        <dbReference type="SAM" id="SignalP"/>
    </source>
</evidence>
<organism evidence="3 4">
    <name type="scientific">Comamonas antarctica</name>
    <dbReference type="NCBI Taxonomy" id="2743470"/>
    <lineage>
        <taxon>Bacteria</taxon>
        <taxon>Pseudomonadati</taxon>
        <taxon>Pseudomonadota</taxon>
        <taxon>Betaproteobacteria</taxon>
        <taxon>Burkholderiales</taxon>
        <taxon>Comamonadaceae</taxon>
        <taxon>Comamonas</taxon>
    </lineage>
</organism>
<keyword evidence="3" id="KW-0614">Plasmid</keyword>
<feature type="chain" id="PRO_5026951845" evidence="2">
    <location>
        <begin position="20"/>
        <end position="319"/>
    </location>
</feature>
<comment type="similarity">
    <text evidence="1">Belongs to the UPF0065 (bug) family.</text>
</comment>
<dbReference type="KEGG" id="aant:HUK68_23135"/>
<geneLocation type="plasmid" evidence="3 4">
    <name>unnamed2</name>
</geneLocation>
<dbReference type="CDD" id="cd07012">
    <property type="entry name" value="PBP2_Bug_TTT"/>
    <property type="match status" value="1"/>
</dbReference>
<protein>
    <submittedName>
        <fullName evidence="3">Tripartite tricarboxylate transporter substrate binding protein</fullName>
    </submittedName>
</protein>
<dbReference type="InterPro" id="IPR042100">
    <property type="entry name" value="Bug_dom1"/>
</dbReference>
<sequence length="319" mass="33953">MRNMFAGAIIFVAAIAACAQPQGGTIKLVVPYPPGGTVDALARAIAPCLNERLKQPVIVENRPGANEIIAATQVAKARPDGRTLLVATDAGLTMNPHLYRKLPYDAQQDLDPVSQLVSVPVVLIATQNLAVSNARELVALAKKRPSTLVYGSSGRGGITHVPMATFERNNDVSLVHAPYQGASALMPDIIGGQVQLALLSIALVEQHINDGSLKALAVSGERRMAAIPHVPTFAEQGLQDIGGTFFIGISAPAGTPIELRRKLSAAMRQVLTNPKFRGRYLDPFAYDVIASTPEAFREFLGVQQRLQAARIKQSGASLD</sequence>
<accession>A0A6N1XCW0</accession>
<dbReference type="EMBL" id="CP054842">
    <property type="protein sequence ID" value="QKV55816.1"/>
    <property type="molecule type" value="Genomic_DNA"/>
</dbReference>
<dbReference type="RefSeq" id="WP_175506595.1">
    <property type="nucleotide sequence ID" value="NZ_CP054842.1"/>
</dbReference>
<evidence type="ECO:0000313" key="3">
    <source>
        <dbReference type="EMBL" id="QKV55816.1"/>
    </source>
</evidence>
<dbReference type="PANTHER" id="PTHR42928:SF5">
    <property type="entry name" value="BLR1237 PROTEIN"/>
    <property type="match status" value="1"/>
</dbReference>
<name>A0A6N1XCW0_9BURK</name>
<dbReference type="PANTHER" id="PTHR42928">
    <property type="entry name" value="TRICARBOXYLATE-BINDING PROTEIN"/>
    <property type="match status" value="1"/>
</dbReference>
<dbReference type="Gene3D" id="3.40.190.10">
    <property type="entry name" value="Periplasmic binding protein-like II"/>
    <property type="match status" value="1"/>
</dbReference>
<dbReference type="InterPro" id="IPR005064">
    <property type="entry name" value="BUG"/>
</dbReference>
<evidence type="ECO:0000256" key="1">
    <source>
        <dbReference type="ARBA" id="ARBA00006987"/>
    </source>
</evidence>
<dbReference type="PROSITE" id="PS51257">
    <property type="entry name" value="PROKAR_LIPOPROTEIN"/>
    <property type="match status" value="1"/>
</dbReference>
<proteinExistence type="inferred from homology"/>
<keyword evidence="2" id="KW-0732">Signal</keyword>
<feature type="signal peptide" evidence="2">
    <location>
        <begin position="1"/>
        <end position="19"/>
    </location>
</feature>
<evidence type="ECO:0000313" key="4">
    <source>
        <dbReference type="Proteomes" id="UP000509579"/>
    </source>
</evidence>
<dbReference type="PIRSF" id="PIRSF017082">
    <property type="entry name" value="YflP"/>
    <property type="match status" value="1"/>
</dbReference>
<dbReference type="SUPFAM" id="SSF53850">
    <property type="entry name" value="Periplasmic binding protein-like II"/>
    <property type="match status" value="1"/>
</dbReference>
<gene>
    <name evidence="3" type="ORF">HUK68_23135</name>
</gene>